<dbReference type="SUPFAM" id="SSF46626">
    <property type="entry name" value="Cytochrome c"/>
    <property type="match status" value="1"/>
</dbReference>
<keyword evidence="2 4" id="KW-0479">Metal-binding</keyword>
<dbReference type="Proteomes" id="UP001163739">
    <property type="component" value="Chromosome"/>
</dbReference>
<accession>A0ABY6MXF3</accession>
<evidence type="ECO:0000259" key="6">
    <source>
        <dbReference type="PROSITE" id="PS51007"/>
    </source>
</evidence>
<protein>
    <submittedName>
        <fullName evidence="7">Cytochrome c</fullName>
    </submittedName>
</protein>
<keyword evidence="1 4" id="KW-0349">Heme</keyword>
<evidence type="ECO:0000313" key="8">
    <source>
        <dbReference type="Proteomes" id="UP001163739"/>
    </source>
</evidence>
<feature type="chain" id="PRO_5047312590" evidence="5">
    <location>
        <begin position="26"/>
        <end position="162"/>
    </location>
</feature>
<dbReference type="Gene3D" id="1.10.760.10">
    <property type="entry name" value="Cytochrome c-like domain"/>
    <property type="match status" value="1"/>
</dbReference>
<dbReference type="InterPro" id="IPR009056">
    <property type="entry name" value="Cyt_c-like_dom"/>
</dbReference>
<sequence>MKKIIRVMMLSALLFLVSCSEGMHSDTTYTKGPFSGNGEKIYFTGVTEDNSVVPTSGGHHHMKMHGGGCVTCHGINREGGNRMWPWFWVTSPALTPAALTGDHESKGHDHAVYDSNSLKRAIIEGVNPAGENLNDLMPRWQMSERDANDLVHFLLGDHQDEH</sequence>
<evidence type="ECO:0000256" key="5">
    <source>
        <dbReference type="SAM" id="SignalP"/>
    </source>
</evidence>
<keyword evidence="5" id="KW-0732">Signal</keyword>
<evidence type="ECO:0000256" key="1">
    <source>
        <dbReference type="ARBA" id="ARBA00022617"/>
    </source>
</evidence>
<dbReference type="EMBL" id="CP100390">
    <property type="protein sequence ID" value="UZE94508.1"/>
    <property type="molecule type" value="Genomic_DNA"/>
</dbReference>
<evidence type="ECO:0000256" key="3">
    <source>
        <dbReference type="ARBA" id="ARBA00023004"/>
    </source>
</evidence>
<dbReference type="PROSITE" id="PS51257">
    <property type="entry name" value="PROKAR_LIPOPROTEIN"/>
    <property type="match status" value="1"/>
</dbReference>
<proteinExistence type="predicted"/>
<reference evidence="7" key="1">
    <citation type="submission" date="2022-06" db="EMBL/GenBank/DDBJ databases">
        <title>Alkalimarinus sp. nov., isolated from gut of a Alitta virens.</title>
        <authorList>
            <person name="Yang A.I."/>
            <person name="Shin N.-R."/>
        </authorList>
    </citation>
    <scope>NUCLEOTIDE SEQUENCE</scope>
    <source>
        <strain evidence="7">A2M4</strain>
    </source>
</reference>
<organism evidence="7 8">
    <name type="scientific">Alkalimarinus alittae</name>
    <dbReference type="NCBI Taxonomy" id="2961619"/>
    <lineage>
        <taxon>Bacteria</taxon>
        <taxon>Pseudomonadati</taxon>
        <taxon>Pseudomonadota</taxon>
        <taxon>Gammaproteobacteria</taxon>
        <taxon>Alteromonadales</taxon>
        <taxon>Alteromonadaceae</taxon>
        <taxon>Alkalimarinus</taxon>
    </lineage>
</organism>
<dbReference type="Pfam" id="PF00034">
    <property type="entry name" value="Cytochrom_C"/>
    <property type="match status" value="1"/>
</dbReference>
<dbReference type="RefSeq" id="WP_265046000.1">
    <property type="nucleotide sequence ID" value="NZ_CP100390.1"/>
</dbReference>
<evidence type="ECO:0000256" key="2">
    <source>
        <dbReference type="ARBA" id="ARBA00022723"/>
    </source>
</evidence>
<dbReference type="InterPro" id="IPR036909">
    <property type="entry name" value="Cyt_c-like_dom_sf"/>
</dbReference>
<dbReference type="PROSITE" id="PS51007">
    <property type="entry name" value="CYTC"/>
    <property type="match status" value="1"/>
</dbReference>
<feature type="signal peptide" evidence="5">
    <location>
        <begin position="1"/>
        <end position="25"/>
    </location>
</feature>
<evidence type="ECO:0000256" key="4">
    <source>
        <dbReference type="PROSITE-ProRule" id="PRU00433"/>
    </source>
</evidence>
<keyword evidence="8" id="KW-1185">Reference proteome</keyword>
<gene>
    <name evidence="7" type="ORF">NKI27_10440</name>
</gene>
<feature type="domain" description="Cytochrome c" evidence="6">
    <location>
        <begin position="33"/>
        <end position="158"/>
    </location>
</feature>
<evidence type="ECO:0000313" key="7">
    <source>
        <dbReference type="EMBL" id="UZE94508.1"/>
    </source>
</evidence>
<name>A0ABY6MXF3_9ALTE</name>
<keyword evidence="3 4" id="KW-0408">Iron</keyword>